<dbReference type="GO" id="GO:0005829">
    <property type="term" value="C:cytosol"/>
    <property type="evidence" value="ECO:0007669"/>
    <property type="project" value="TreeGrafter"/>
</dbReference>
<evidence type="ECO:0000313" key="2">
    <source>
        <dbReference type="EMBL" id="ABQ32018.1"/>
    </source>
</evidence>
<keyword evidence="3" id="KW-1185">Reference proteome</keyword>
<dbReference type="PANTHER" id="PTHR30543">
    <property type="entry name" value="CHROMATE REDUCTASE"/>
    <property type="match status" value="1"/>
</dbReference>
<dbReference type="Gene3D" id="3.40.50.360">
    <property type="match status" value="1"/>
</dbReference>
<dbReference type="eggNOG" id="COG0431">
    <property type="taxonomic scope" value="Bacteria"/>
</dbReference>
<dbReference type="InterPro" id="IPR005025">
    <property type="entry name" value="FMN_Rdtase-like_dom"/>
</dbReference>
<dbReference type="AlphaFoldDB" id="A5G2D6"/>
<dbReference type="InterPro" id="IPR050712">
    <property type="entry name" value="NAD(P)H-dep_reductase"/>
</dbReference>
<dbReference type="HOGENOM" id="CLU_055322_4_2_5"/>
<dbReference type="EMBL" id="CP000697">
    <property type="protein sequence ID" value="ABQ32018.1"/>
    <property type="molecule type" value="Genomic_DNA"/>
</dbReference>
<evidence type="ECO:0000313" key="3">
    <source>
        <dbReference type="Proteomes" id="UP000000245"/>
    </source>
</evidence>
<dbReference type="PANTHER" id="PTHR30543:SF21">
    <property type="entry name" value="NAD(P)H-DEPENDENT FMN REDUCTASE LOT6"/>
    <property type="match status" value="1"/>
</dbReference>
<dbReference type="RefSeq" id="WP_012040343.1">
    <property type="nucleotide sequence ID" value="NC_009484.1"/>
</dbReference>
<dbReference type="InterPro" id="IPR029039">
    <property type="entry name" value="Flavoprotein-like_sf"/>
</dbReference>
<organism evidence="2 3">
    <name type="scientific">Acidiphilium cryptum (strain JF-5)</name>
    <dbReference type="NCBI Taxonomy" id="349163"/>
    <lineage>
        <taxon>Bacteria</taxon>
        <taxon>Pseudomonadati</taxon>
        <taxon>Pseudomonadota</taxon>
        <taxon>Alphaproteobacteria</taxon>
        <taxon>Acetobacterales</taxon>
        <taxon>Acidocellaceae</taxon>
        <taxon>Acidiphilium</taxon>
    </lineage>
</organism>
<reference evidence="2 3" key="1">
    <citation type="submission" date="2007-05" db="EMBL/GenBank/DDBJ databases">
        <title>Complete sequence of chromosome of Acidiphilium cryptum JF-5.</title>
        <authorList>
            <consortium name="US DOE Joint Genome Institute"/>
            <person name="Copeland A."/>
            <person name="Lucas S."/>
            <person name="Lapidus A."/>
            <person name="Barry K."/>
            <person name="Detter J.C."/>
            <person name="Glavina del Rio T."/>
            <person name="Hammon N."/>
            <person name="Israni S."/>
            <person name="Dalin E."/>
            <person name="Tice H."/>
            <person name="Pitluck S."/>
            <person name="Sims D."/>
            <person name="Brettin T."/>
            <person name="Bruce D."/>
            <person name="Han C."/>
            <person name="Schmutz J."/>
            <person name="Larimer F."/>
            <person name="Land M."/>
            <person name="Hauser L."/>
            <person name="Kyrpides N."/>
            <person name="Kim E."/>
            <person name="Magnuson T."/>
            <person name="Richardson P."/>
        </authorList>
    </citation>
    <scope>NUCLEOTIDE SEQUENCE [LARGE SCALE GENOMIC DNA]</scope>
    <source>
        <strain evidence="2 3">JF-5</strain>
    </source>
</reference>
<dbReference type="GO" id="GO:0010181">
    <property type="term" value="F:FMN binding"/>
    <property type="evidence" value="ECO:0007669"/>
    <property type="project" value="TreeGrafter"/>
</dbReference>
<dbReference type="KEGG" id="acr:Acry_2828"/>
<dbReference type="SUPFAM" id="SSF52218">
    <property type="entry name" value="Flavoproteins"/>
    <property type="match status" value="1"/>
</dbReference>
<dbReference type="Pfam" id="PF03358">
    <property type="entry name" value="FMN_red"/>
    <property type="match status" value="1"/>
</dbReference>
<dbReference type="GO" id="GO:0016491">
    <property type="term" value="F:oxidoreductase activity"/>
    <property type="evidence" value="ECO:0007669"/>
    <property type="project" value="InterPro"/>
</dbReference>
<gene>
    <name evidence="2" type="ordered locus">Acry_2828</name>
</gene>
<feature type="domain" description="NADPH-dependent FMN reductase-like" evidence="1">
    <location>
        <begin position="8"/>
        <end position="150"/>
    </location>
</feature>
<dbReference type="Proteomes" id="UP000000245">
    <property type="component" value="Chromosome"/>
</dbReference>
<name>A5G2D6_ACICJ</name>
<sequence length="194" mass="20418">MALHPPLRLLGIVGSLRRNAHSRAVLLGVRSVLDARVSLSLVGVDLPLYNQDLDDDKPPRAVHDFRKQIAESDALVVSTPEYNHGMPGALKNALDWASRPHGNSVLKGKPFIVVSSSPAFTGGVRAQAQVNETMLAVQALPVPGPQIVIGAVDGKVSNGLLVDGTSLGFITAAIENLLAPRATDNLAENMVSLA</sequence>
<proteinExistence type="predicted"/>
<accession>A5G2D6</accession>
<protein>
    <submittedName>
        <fullName evidence="2">NADPH-dependent FMN reductase</fullName>
    </submittedName>
</protein>
<dbReference type="STRING" id="349163.Acry_2828"/>
<evidence type="ECO:0000259" key="1">
    <source>
        <dbReference type="Pfam" id="PF03358"/>
    </source>
</evidence>